<dbReference type="PANTHER" id="PTHR13808">
    <property type="entry name" value="CBP/P300-RELATED"/>
    <property type="match status" value="1"/>
</dbReference>
<feature type="non-terminal residue" evidence="11">
    <location>
        <position position="1"/>
    </location>
</feature>
<accession>A0A9N7NZ36</accession>
<evidence type="ECO:0000256" key="7">
    <source>
        <dbReference type="ARBA" id="ARBA00023015"/>
    </source>
</evidence>
<keyword evidence="6" id="KW-0862">Zinc</keyword>
<comment type="caution">
    <text evidence="11">The sequence shown here is derived from an EMBL/GenBank/DDBJ whole genome shotgun (WGS) entry which is preliminary data.</text>
</comment>
<keyword evidence="5" id="KW-0863">Zinc-finger</keyword>
<dbReference type="GO" id="GO:0031490">
    <property type="term" value="F:chromatin DNA binding"/>
    <property type="evidence" value="ECO:0007669"/>
    <property type="project" value="TreeGrafter"/>
</dbReference>
<comment type="subcellular location">
    <subcellularLocation>
        <location evidence="1">Nucleus</location>
    </subcellularLocation>
</comment>
<evidence type="ECO:0000256" key="3">
    <source>
        <dbReference type="ARBA" id="ARBA00022679"/>
    </source>
</evidence>
<dbReference type="SUPFAM" id="SSF57903">
    <property type="entry name" value="FYVE/PHD zinc finger"/>
    <property type="match status" value="1"/>
</dbReference>
<name>A0A9N7NZ36_STRHE</name>
<dbReference type="InterPro" id="IPR031162">
    <property type="entry name" value="CBP_P300_HAT"/>
</dbReference>
<dbReference type="GO" id="GO:0045944">
    <property type="term" value="P:positive regulation of transcription by RNA polymerase II"/>
    <property type="evidence" value="ECO:0007669"/>
    <property type="project" value="TreeGrafter"/>
</dbReference>
<keyword evidence="9" id="KW-0539">Nucleus</keyword>
<evidence type="ECO:0000256" key="1">
    <source>
        <dbReference type="ARBA" id="ARBA00004123"/>
    </source>
</evidence>
<dbReference type="EMBL" id="CACSLK010034050">
    <property type="protein sequence ID" value="CAA0841137.1"/>
    <property type="molecule type" value="Genomic_DNA"/>
</dbReference>
<keyword evidence="8" id="KW-0804">Transcription</keyword>
<dbReference type="Proteomes" id="UP001153555">
    <property type="component" value="Unassembled WGS sequence"/>
</dbReference>
<protein>
    <recommendedName>
        <fullName evidence="2">histone acetyltransferase</fullName>
        <ecNumber evidence="2">2.3.1.48</ecNumber>
    </recommendedName>
</protein>
<evidence type="ECO:0000313" key="12">
    <source>
        <dbReference type="Proteomes" id="UP001153555"/>
    </source>
</evidence>
<dbReference type="GO" id="GO:0005667">
    <property type="term" value="C:transcription regulator complex"/>
    <property type="evidence" value="ECO:0007669"/>
    <property type="project" value="TreeGrafter"/>
</dbReference>
<evidence type="ECO:0000256" key="8">
    <source>
        <dbReference type="ARBA" id="ARBA00023163"/>
    </source>
</evidence>
<proteinExistence type="predicted"/>
<evidence type="ECO:0000313" key="11">
    <source>
        <dbReference type="EMBL" id="CAA0841137.1"/>
    </source>
</evidence>
<dbReference type="InterPro" id="IPR013083">
    <property type="entry name" value="Znf_RING/FYVE/PHD"/>
</dbReference>
<evidence type="ECO:0000256" key="5">
    <source>
        <dbReference type="ARBA" id="ARBA00022771"/>
    </source>
</evidence>
<evidence type="ECO:0000259" key="10">
    <source>
        <dbReference type="PROSITE" id="PS51727"/>
    </source>
</evidence>
<feature type="non-terminal residue" evidence="11">
    <location>
        <position position="89"/>
    </location>
</feature>
<dbReference type="Gene3D" id="3.30.40.10">
    <property type="entry name" value="Zinc/RING finger domain, C3HC4 (zinc finger)"/>
    <property type="match status" value="1"/>
</dbReference>
<organism evidence="11 12">
    <name type="scientific">Striga hermonthica</name>
    <name type="common">Purple witchweed</name>
    <name type="synonym">Buchnera hermonthica</name>
    <dbReference type="NCBI Taxonomy" id="68872"/>
    <lineage>
        <taxon>Eukaryota</taxon>
        <taxon>Viridiplantae</taxon>
        <taxon>Streptophyta</taxon>
        <taxon>Embryophyta</taxon>
        <taxon>Tracheophyta</taxon>
        <taxon>Spermatophyta</taxon>
        <taxon>Magnoliopsida</taxon>
        <taxon>eudicotyledons</taxon>
        <taxon>Gunneridae</taxon>
        <taxon>Pentapetalae</taxon>
        <taxon>asterids</taxon>
        <taxon>lamiids</taxon>
        <taxon>Lamiales</taxon>
        <taxon>Orobanchaceae</taxon>
        <taxon>Buchnereae</taxon>
        <taxon>Striga</taxon>
    </lineage>
</organism>
<evidence type="ECO:0000256" key="6">
    <source>
        <dbReference type="ARBA" id="ARBA00022833"/>
    </source>
</evidence>
<dbReference type="GO" id="GO:0004402">
    <property type="term" value="F:histone acetyltransferase activity"/>
    <property type="evidence" value="ECO:0007669"/>
    <property type="project" value="InterPro"/>
</dbReference>
<dbReference type="GO" id="GO:0003713">
    <property type="term" value="F:transcription coactivator activity"/>
    <property type="evidence" value="ECO:0007669"/>
    <property type="project" value="TreeGrafter"/>
</dbReference>
<dbReference type="AlphaFoldDB" id="A0A9N7NZ36"/>
<keyword evidence="3" id="KW-0808">Transferase</keyword>
<evidence type="ECO:0000256" key="4">
    <source>
        <dbReference type="ARBA" id="ARBA00022723"/>
    </source>
</evidence>
<dbReference type="GO" id="GO:0000123">
    <property type="term" value="C:histone acetyltransferase complex"/>
    <property type="evidence" value="ECO:0007669"/>
    <property type="project" value="TreeGrafter"/>
</dbReference>
<gene>
    <name evidence="11" type="ORF">SHERM_07170</name>
</gene>
<evidence type="ECO:0000256" key="2">
    <source>
        <dbReference type="ARBA" id="ARBA00013184"/>
    </source>
</evidence>
<feature type="domain" description="CBP/p300-type HAT" evidence="10">
    <location>
        <begin position="49"/>
        <end position="89"/>
    </location>
</feature>
<reference evidence="11" key="1">
    <citation type="submission" date="2019-12" db="EMBL/GenBank/DDBJ databases">
        <authorList>
            <person name="Scholes J."/>
        </authorList>
    </citation>
    <scope>NUCLEOTIDE SEQUENCE</scope>
</reference>
<sequence length="89" mass="10303">QCDKCEAWQHQICALYNSKQDLEGKSYYICPSCRLFELEAKGHTSMPPALGANDLPRTKLSDHIEQRLFKNLEKERKQRAELLGKPPEE</sequence>
<keyword evidence="7" id="KW-0805">Transcription regulation</keyword>
<dbReference type="EC" id="2.3.1.48" evidence="2"/>
<evidence type="ECO:0000256" key="9">
    <source>
        <dbReference type="ARBA" id="ARBA00023242"/>
    </source>
</evidence>
<keyword evidence="12" id="KW-1185">Reference proteome</keyword>
<dbReference type="GO" id="GO:0008270">
    <property type="term" value="F:zinc ion binding"/>
    <property type="evidence" value="ECO:0007669"/>
    <property type="project" value="UniProtKB-KW"/>
</dbReference>
<dbReference type="PROSITE" id="PS51727">
    <property type="entry name" value="CBP_P300_HAT"/>
    <property type="match status" value="1"/>
</dbReference>
<dbReference type="InterPro" id="IPR013178">
    <property type="entry name" value="Histone_AcTrfase_Rtt109/CBP"/>
</dbReference>
<dbReference type="InterPro" id="IPR011011">
    <property type="entry name" value="Znf_FYVE_PHD"/>
</dbReference>
<dbReference type="GO" id="GO:0005634">
    <property type="term" value="C:nucleus"/>
    <property type="evidence" value="ECO:0007669"/>
    <property type="project" value="UniProtKB-SubCell"/>
</dbReference>
<dbReference type="PANTHER" id="PTHR13808:SF53">
    <property type="entry name" value="HISTONE ACETYLTRANSFERASE HAC2"/>
    <property type="match status" value="1"/>
</dbReference>
<dbReference type="OrthoDB" id="1727247at2759"/>
<keyword evidence="4" id="KW-0479">Metal-binding</keyword>